<dbReference type="RefSeq" id="WP_265506318.1">
    <property type="nucleotide sequence ID" value="NZ_JAOTBE010000011.1"/>
</dbReference>
<feature type="transmembrane region" description="Helical" evidence="6">
    <location>
        <begin position="12"/>
        <end position="30"/>
    </location>
</feature>
<feature type="transmembrane region" description="Helical" evidence="6">
    <location>
        <begin position="294"/>
        <end position="312"/>
    </location>
</feature>
<evidence type="ECO:0000256" key="5">
    <source>
        <dbReference type="ARBA" id="ARBA00023136"/>
    </source>
</evidence>
<feature type="transmembrane region" description="Helical" evidence="6">
    <location>
        <begin position="36"/>
        <end position="53"/>
    </location>
</feature>
<feature type="transmembrane region" description="Helical" evidence="6">
    <location>
        <begin position="332"/>
        <end position="361"/>
    </location>
</feature>
<evidence type="ECO:0000256" key="3">
    <source>
        <dbReference type="ARBA" id="ARBA00022692"/>
    </source>
</evidence>
<organism evidence="7 8">
    <name type="scientific">Paracoccus rhizosphaerae</name>
    <dbReference type="NCBI Taxonomy" id="1133347"/>
    <lineage>
        <taxon>Bacteria</taxon>
        <taxon>Pseudomonadati</taxon>
        <taxon>Pseudomonadota</taxon>
        <taxon>Alphaproteobacteria</taxon>
        <taxon>Rhodobacterales</taxon>
        <taxon>Paracoccaceae</taxon>
        <taxon>Paracoccus</taxon>
    </lineage>
</organism>
<dbReference type="PANTHER" id="PTHR21716:SF64">
    <property type="entry name" value="AI-2 TRANSPORT PROTEIN TQSA"/>
    <property type="match status" value="1"/>
</dbReference>
<comment type="subcellular location">
    <subcellularLocation>
        <location evidence="1">Membrane</location>
        <topology evidence="1">Multi-pass membrane protein</topology>
    </subcellularLocation>
</comment>
<keyword evidence="8" id="KW-1185">Reference proteome</keyword>
<feature type="transmembrane region" description="Helical" evidence="6">
    <location>
        <begin position="171"/>
        <end position="194"/>
    </location>
</feature>
<dbReference type="Proteomes" id="UP001589795">
    <property type="component" value="Unassembled WGS sequence"/>
</dbReference>
<reference evidence="7 8" key="1">
    <citation type="submission" date="2024-09" db="EMBL/GenBank/DDBJ databases">
        <authorList>
            <person name="Sun Q."/>
            <person name="Mori K."/>
        </authorList>
    </citation>
    <scope>NUCLEOTIDE SEQUENCE [LARGE SCALE GENOMIC DNA]</scope>
    <source>
        <strain evidence="7 8">CCM 7904</strain>
    </source>
</reference>
<proteinExistence type="inferred from homology"/>
<evidence type="ECO:0000256" key="4">
    <source>
        <dbReference type="ARBA" id="ARBA00022989"/>
    </source>
</evidence>
<dbReference type="Pfam" id="PF01594">
    <property type="entry name" value="AI-2E_transport"/>
    <property type="match status" value="1"/>
</dbReference>
<evidence type="ECO:0000313" key="7">
    <source>
        <dbReference type="EMBL" id="MFC0199366.1"/>
    </source>
</evidence>
<evidence type="ECO:0000313" key="8">
    <source>
        <dbReference type="Proteomes" id="UP001589795"/>
    </source>
</evidence>
<comment type="similarity">
    <text evidence="2">Belongs to the autoinducer-2 exporter (AI-2E) (TC 2.A.86) family.</text>
</comment>
<name>A0ABV6CF54_9RHOB</name>
<sequence>MNDQTNPQRTRHSLLLLLGTITVILTGWALHATAAFMVPVVFSVFLALLVAPLDRMVSERVPDKVSWLGHLAAIGAVVVALLVFAAMIWVAAQQVVERFPDSSGSGGLLPQFGQEIRDPAGGSTSGAGATGSDRATPSYGMMEGLRELLPDAGSTVVENLGSWASGIAMQILRAASSALFATVLVIFLTLIMLIEAPKWQKKVAAVSDGGTRQDVHESTAVIASLLRRYLLARTILGVLTAILYVAWLWIFGIDLLVVWALLTVLLNYIPTLGSLISGVLPVLYALVQKDPGTAVMVGAGIFAIEQVMGNYVDPRVQGRQVSLSSLVVLITLLVWGWIWGIAGAVLAVPVTIATMIICAHIESLRPFALMLSNETDMEGLDRRASQSGG</sequence>
<evidence type="ECO:0000256" key="6">
    <source>
        <dbReference type="SAM" id="Phobius"/>
    </source>
</evidence>
<protein>
    <submittedName>
        <fullName evidence="7">AI-2E family transporter</fullName>
    </submittedName>
</protein>
<keyword evidence="3 6" id="KW-0812">Transmembrane</keyword>
<dbReference type="PANTHER" id="PTHR21716">
    <property type="entry name" value="TRANSMEMBRANE PROTEIN"/>
    <property type="match status" value="1"/>
</dbReference>
<evidence type="ECO:0000256" key="2">
    <source>
        <dbReference type="ARBA" id="ARBA00009773"/>
    </source>
</evidence>
<feature type="transmembrane region" description="Helical" evidence="6">
    <location>
        <begin position="235"/>
        <end position="262"/>
    </location>
</feature>
<keyword evidence="5 6" id="KW-0472">Membrane</keyword>
<comment type="caution">
    <text evidence="7">The sequence shown here is derived from an EMBL/GenBank/DDBJ whole genome shotgun (WGS) entry which is preliminary data.</text>
</comment>
<gene>
    <name evidence="7" type="ORF">ACFFIZ_03240</name>
</gene>
<keyword evidence="4 6" id="KW-1133">Transmembrane helix</keyword>
<evidence type="ECO:0000256" key="1">
    <source>
        <dbReference type="ARBA" id="ARBA00004141"/>
    </source>
</evidence>
<accession>A0ABV6CF54</accession>
<feature type="transmembrane region" description="Helical" evidence="6">
    <location>
        <begin position="268"/>
        <end position="287"/>
    </location>
</feature>
<feature type="transmembrane region" description="Helical" evidence="6">
    <location>
        <begin position="65"/>
        <end position="92"/>
    </location>
</feature>
<dbReference type="EMBL" id="JBHLWQ010000031">
    <property type="protein sequence ID" value="MFC0199366.1"/>
    <property type="molecule type" value="Genomic_DNA"/>
</dbReference>
<dbReference type="InterPro" id="IPR002549">
    <property type="entry name" value="AI-2E-like"/>
</dbReference>